<evidence type="ECO:0000313" key="6">
    <source>
        <dbReference type="EMBL" id="PZO38303.1"/>
    </source>
</evidence>
<dbReference type="InterPro" id="IPR050498">
    <property type="entry name" value="Ycf3"/>
</dbReference>
<feature type="repeat" description="TPR" evidence="3">
    <location>
        <begin position="625"/>
        <end position="658"/>
    </location>
</feature>
<reference evidence="6 7" key="2">
    <citation type="submission" date="2018-06" db="EMBL/GenBank/DDBJ databases">
        <title>Metagenomic assembly of (sub)arctic Cyanobacteria and their associated microbiome from non-axenic cultures.</title>
        <authorList>
            <person name="Baurain D."/>
        </authorList>
    </citation>
    <scope>NUCLEOTIDE SEQUENCE [LARGE SCALE GENOMIC DNA]</scope>
    <source>
        <strain evidence="6">ULC066bin1</strain>
    </source>
</reference>
<dbReference type="Gene3D" id="1.25.40.10">
    <property type="entry name" value="Tetratricopeptide repeat domain"/>
    <property type="match status" value="4"/>
</dbReference>
<dbReference type="Pfam" id="PF13181">
    <property type="entry name" value="TPR_8"/>
    <property type="match status" value="1"/>
</dbReference>
<dbReference type="InterPro" id="IPR011990">
    <property type="entry name" value="TPR-like_helical_dom_sf"/>
</dbReference>
<feature type="repeat" description="TPR" evidence="3">
    <location>
        <begin position="419"/>
        <end position="452"/>
    </location>
</feature>
<feature type="repeat" description="TPR" evidence="3">
    <location>
        <begin position="659"/>
        <end position="692"/>
    </location>
</feature>
<feature type="domain" description="CHAT" evidence="5">
    <location>
        <begin position="56"/>
        <end position="217"/>
    </location>
</feature>
<gene>
    <name evidence="6" type="ORF">DCF19_16620</name>
</gene>
<dbReference type="PROSITE" id="PS50293">
    <property type="entry name" value="TPR_REGION"/>
    <property type="match status" value="1"/>
</dbReference>
<protein>
    <recommendedName>
        <fullName evidence="5">CHAT domain-containing protein</fullName>
    </recommendedName>
</protein>
<reference evidence="6 7" key="1">
    <citation type="submission" date="2018-04" db="EMBL/GenBank/DDBJ databases">
        <authorList>
            <person name="Go L.Y."/>
            <person name="Mitchell J.A."/>
        </authorList>
    </citation>
    <scope>NUCLEOTIDE SEQUENCE [LARGE SCALE GENOMIC DNA]</scope>
    <source>
        <strain evidence="6">ULC066bin1</strain>
    </source>
</reference>
<evidence type="ECO:0000256" key="1">
    <source>
        <dbReference type="ARBA" id="ARBA00022737"/>
    </source>
</evidence>
<dbReference type="PANTHER" id="PTHR44858:SF1">
    <property type="entry name" value="UDP-N-ACETYLGLUCOSAMINE--PEPTIDE N-ACETYLGLUCOSAMINYLTRANSFERASE SPINDLY-RELATED"/>
    <property type="match status" value="1"/>
</dbReference>
<evidence type="ECO:0000313" key="7">
    <source>
        <dbReference type="Proteomes" id="UP000249467"/>
    </source>
</evidence>
<keyword evidence="2 3" id="KW-0802">TPR repeat</keyword>
<dbReference type="GO" id="GO:0009279">
    <property type="term" value="C:cell outer membrane"/>
    <property type="evidence" value="ECO:0007669"/>
    <property type="project" value="TreeGrafter"/>
</dbReference>
<dbReference type="Pfam" id="PF12770">
    <property type="entry name" value="CHAT"/>
    <property type="match status" value="1"/>
</dbReference>
<dbReference type="SUPFAM" id="SSF48452">
    <property type="entry name" value="TPR-like"/>
    <property type="match status" value="1"/>
</dbReference>
<accession>A0A2W4VZI7</accession>
<proteinExistence type="predicted"/>
<evidence type="ECO:0000256" key="3">
    <source>
        <dbReference type="PROSITE-ProRule" id="PRU00339"/>
    </source>
</evidence>
<dbReference type="Pfam" id="PF13414">
    <property type="entry name" value="TPR_11"/>
    <property type="match status" value="4"/>
</dbReference>
<feature type="region of interest" description="Disordered" evidence="4">
    <location>
        <begin position="271"/>
        <end position="294"/>
    </location>
</feature>
<comment type="caution">
    <text evidence="6">The sequence shown here is derived from an EMBL/GenBank/DDBJ whole genome shotgun (WGS) entry which is preliminary data.</text>
</comment>
<feature type="repeat" description="TPR" evidence="3">
    <location>
        <begin position="523"/>
        <end position="556"/>
    </location>
</feature>
<dbReference type="EMBL" id="QBML01000024">
    <property type="protein sequence ID" value="PZO38303.1"/>
    <property type="molecule type" value="Genomic_DNA"/>
</dbReference>
<feature type="repeat" description="TPR" evidence="3">
    <location>
        <begin position="557"/>
        <end position="590"/>
    </location>
</feature>
<evidence type="ECO:0000256" key="2">
    <source>
        <dbReference type="ARBA" id="ARBA00022803"/>
    </source>
</evidence>
<name>A0A2W4VZI7_9CYAN</name>
<dbReference type="Proteomes" id="UP000249467">
    <property type="component" value="Unassembled WGS sequence"/>
</dbReference>
<dbReference type="InterPro" id="IPR024983">
    <property type="entry name" value="CHAT_dom"/>
</dbReference>
<dbReference type="GO" id="GO:0046813">
    <property type="term" value="P:receptor-mediated virion attachment to host cell"/>
    <property type="evidence" value="ECO:0007669"/>
    <property type="project" value="TreeGrafter"/>
</dbReference>
<organism evidence="6 7">
    <name type="scientific">Pseudanabaena frigida</name>
    <dbReference type="NCBI Taxonomy" id="945775"/>
    <lineage>
        <taxon>Bacteria</taxon>
        <taxon>Bacillati</taxon>
        <taxon>Cyanobacteriota</taxon>
        <taxon>Cyanophyceae</taxon>
        <taxon>Pseudanabaenales</taxon>
        <taxon>Pseudanabaenaceae</taxon>
        <taxon>Pseudanabaena</taxon>
    </lineage>
</organism>
<dbReference type="AlphaFoldDB" id="A0A2W4VZI7"/>
<feature type="region of interest" description="Disordered" evidence="4">
    <location>
        <begin position="347"/>
        <end position="379"/>
    </location>
</feature>
<evidence type="ECO:0000259" key="5">
    <source>
        <dbReference type="Pfam" id="PF12770"/>
    </source>
</evidence>
<evidence type="ECO:0000256" key="4">
    <source>
        <dbReference type="SAM" id="MobiDB-lite"/>
    </source>
</evidence>
<feature type="repeat" description="TPR" evidence="3">
    <location>
        <begin position="487"/>
        <end position="520"/>
    </location>
</feature>
<feature type="repeat" description="TPR" evidence="3">
    <location>
        <begin position="591"/>
        <end position="624"/>
    </location>
</feature>
<dbReference type="PROSITE" id="PS50005">
    <property type="entry name" value="TPR"/>
    <property type="match status" value="7"/>
</dbReference>
<dbReference type="PANTHER" id="PTHR44858">
    <property type="entry name" value="TETRATRICOPEPTIDE REPEAT PROTEIN 6"/>
    <property type="match status" value="1"/>
</dbReference>
<sequence>MTDPLAEKLGINVQGGTVNVQNLNIGIAARLEQSGDRVRILVVAANPLGSSPLKLDHEVKTIQEALRRSRKRDNFVVEYRLAATPSELRRALLDLEPHVLHFSGHGAGDRGLLFVSDESMGSLYRSDDGAVRSRSSSDTDEIKFVPAQPLANLLQLCAEHLECVVLNACYSDVQGNAISANIPFTIGMRDLVEDNVAIKFSQGFYDAIGSGKSYESAFKWGKVAIEFDLANEESSNILVLRRKGETVSQSNSNSNVEPQKKEINEKSLLRTEQQKQAEVKQQQKLGTNRQRKQPKVIRQSLLQLYLNSKFVKHTIGNQNSHKILLITAFSLVMSVAIGAYFGQNTRTSTLPSSNSPSPTISSSPFASVSPKSSISASPTSVSKTAKDFFNEGQAKFIQGDNQGALSAYNEAIRINSTYVRAYARRGVLLKSLNQDEKAKYDFQKAISLAPKTSDDYVGRGTAKNALGDQQGSLTDYNEAIRIKADFADAYVNRGVSKLALGDKKGAIDDFTEAIRLKPEFFLATTYQNRGNVKSELGDKQGAITDYNEAIRLNPKDAFAYNNRGSAKDDLGDKQGAITDYNEAIRLNPKDAFAYNNRGVAKKDLGDKQGAITDYNEAIRLNPEYAIAYNNRGVAKKDLGDKQGAIADYNEAIRLNPEYAIAYNNRGLIKKERGENQEALADFRKASELFQQQGNTEWYNKSLDRIKELGGG</sequence>
<dbReference type="SMART" id="SM00028">
    <property type="entry name" value="TPR"/>
    <property type="match status" value="9"/>
</dbReference>
<keyword evidence="1" id="KW-0677">Repeat</keyword>
<dbReference type="InterPro" id="IPR019734">
    <property type="entry name" value="TPR_rpt"/>
</dbReference>